<accession>A0A024W7D8</accession>
<organism evidence="2 3">
    <name type="scientific">Plasmodium falciparum Tanzania</name>
    <name type="common">2000708</name>
    <dbReference type="NCBI Taxonomy" id="1036725"/>
    <lineage>
        <taxon>Eukaryota</taxon>
        <taxon>Sar</taxon>
        <taxon>Alveolata</taxon>
        <taxon>Apicomplexa</taxon>
        <taxon>Aconoidasida</taxon>
        <taxon>Haemosporida</taxon>
        <taxon>Plasmodiidae</taxon>
        <taxon>Plasmodium</taxon>
        <taxon>Plasmodium (Laverania)</taxon>
    </lineage>
</organism>
<evidence type="ECO:0000313" key="2">
    <source>
        <dbReference type="EMBL" id="ETW36824.1"/>
    </source>
</evidence>
<name>A0A024W7D8_PLAFA</name>
<evidence type="ECO:0000313" key="3">
    <source>
        <dbReference type="Proteomes" id="UP000030708"/>
    </source>
</evidence>
<evidence type="ECO:0000256" key="1">
    <source>
        <dbReference type="SAM" id="Phobius"/>
    </source>
</evidence>
<proteinExistence type="predicted"/>
<keyword evidence="1" id="KW-0472">Membrane</keyword>
<dbReference type="EMBL" id="KI926398">
    <property type="protein sequence ID" value="ETW36824.1"/>
    <property type="molecule type" value="Genomic_DNA"/>
</dbReference>
<gene>
    <name evidence="2" type="ORF">PFTANZ_02407</name>
</gene>
<dbReference type="Proteomes" id="UP000030708">
    <property type="component" value="Unassembled WGS sequence"/>
</dbReference>
<protein>
    <submittedName>
        <fullName evidence="2">Uncharacterized protein</fullName>
    </submittedName>
</protein>
<sequence>MLYEHILNTLLIFRILTKLLLSHTMKVLNFYFFLCFTSFNAKNICTGIVKEDIKRKTKQKKKTSGKYDIDIYYPFLYL</sequence>
<reference evidence="2 3" key="1">
    <citation type="submission" date="2013-02" db="EMBL/GenBank/DDBJ databases">
        <title>The Genome Annotation of Plasmodium falciparum Tanzania (2000708).</title>
        <authorList>
            <consortium name="The Broad Institute Genome Sequencing Platform"/>
            <consortium name="The Broad Institute Genome Sequencing Center for Infectious Disease"/>
            <person name="Neafsey D."/>
            <person name="Hoffman S."/>
            <person name="Volkman S."/>
            <person name="Rosenthal P."/>
            <person name="Walker B."/>
            <person name="Young S.K."/>
            <person name="Zeng Q."/>
            <person name="Gargeya S."/>
            <person name="Fitzgerald M."/>
            <person name="Haas B."/>
            <person name="Abouelleil A."/>
            <person name="Allen A.W."/>
            <person name="Alvarado L."/>
            <person name="Arachchi H.M."/>
            <person name="Berlin A.M."/>
            <person name="Chapman S.B."/>
            <person name="Gainer-Dewar J."/>
            <person name="Goldberg J."/>
            <person name="Griggs A."/>
            <person name="Gujja S."/>
            <person name="Hansen M."/>
            <person name="Howarth C."/>
            <person name="Imamovic A."/>
            <person name="Ireland A."/>
            <person name="Larimer J."/>
            <person name="McCowan C."/>
            <person name="Murphy C."/>
            <person name="Pearson M."/>
            <person name="Poon T.W."/>
            <person name="Priest M."/>
            <person name="Roberts A."/>
            <person name="Saif S."/>
            <person name="Shea T."/>
            <person name="Sisk P."/>
            <person name="Sykes S."/>
            <person name="Wortman J."/>
            <person name="Nusbaum C."/>
            <person name="Birren B."/>
        </authorList>
    </citation>
    <scope>NUCLEOTIDE SEQUENCE [LARGE SCALE GENOMIC DNA]</scope>
    <source>
        <strain evidence="3">Tanzania (2000708)</strain>
    </source>
</reference>
<reference evidence="2 3" key="2">
    <citation type="submission" date="2013-02" db="EMBL/GenBank/DDBJ databases">
        <title>The Genome Sequence of Plasmodium falciparum Tanzania (2000708).</title>
        <authorList>
            <consortium name="The Broad Institute Genome Sequencing Platform"/>
            <consortium name="The Broad Institute Genome Sequencing Center for Infectious Disease"/>
            <person name="Neafsey D."/>
            <person name="Cheeseman I."/>
            <person name="Volkman S."/>
            <person name="Adams J."/>
            <person name="Walker B."/>
            <person name="Young S.K."/>
            <person name="Zeng Q."/>
            <person name="Gargeya S."/>
            <person name="Fitzgerald M."/>
            <person name="Haas B."/>
            <person name="Abouelleil A."/>
            <person name="Alvarado L."/>
            <person name="Arachchi H.M."/>
            <person name="Berlin A.M."/>
            <person name="Chapman S.B."/>
            <person name="Dewar J."/>
            <person name="Goldberg J."/>
            <person name="Griggs A."/>
            <person name="Gujja S."/>
            <person name="Hansen M."/>
            <person name="Howarth C."/>
            <person name="Imamovic A."/>
            <person name="Larimer J."/>
            <person name="McCowan C."/>
            <person name="Murphy C."/>
            <person name="Neiman D."/>
            <person name="Pearson M."/>
            <person name="Priest M."/>
            <person name="Roberts A."/>
            <person name="Saif S."/>
            <person name="Shea T."/>
            <person name="Sisk P."/>
            <person name="Sykes S."/>
            <person name="Wortman J."/>
            <person name="Nusbaum C."/>
            <person name="Birren B."/>
        </authorList>
    </citation>
    <scope>NUCLEOTIDE SEQUENCE [LARGE SCALE GENOMIC DNA]</scope>
    <source>
        <strain evidence="3">Tanzania (2000708)</strain>
    </source>
</reference>
<keyword evidence="1" id="KW-1133">Transmembrane helix</keyword>
<dbReference type="AlphaFoldDB" id="A0A024W7D8"/>
<keyword evidence="1" id="KW-0812">Transmembrane</keyword>
<feature type="transmembrane region" description="Helical" evidence="1">
    <location>
        <begin position="30"/>
        <end position="49"/>
    </location>
</feature>